<dbReference type="EMBL" id="CP025003">
    <property type="protein sequence ID" value="ATZ94112.1"/>
    <property type="molecule type" value="Genomic_DNA"/>
</dbReference>
<evidence type="ECO:0000313" key="2">
    <source>
        <dbReference type="Proteomes" id="UP000231901"/>
    </source>
</evidence>
<sequence length="59" mass="6720">MRLIRAPMAPEMIDLSLRRKPHCLPQPLFDVDGICSRHGLELVHFANIHISAIVVVRHV</sequence>
<protein>
    <submittedName>
        <fullName evidence="1">Uncharacterized protein</fullName>
    </submittedName>
</protein>
<reference evidence="2" key="1">
    <citation type="journal article" date="2018" name="Genome Announc.">
        <title>Complete genome sequence of a Dickeya fangzhongdai type strain causing bleeding canker of pear tree trunks.</title>
        <authorList>
            <person name="Zhao Y."/>
            <person name="Tian Y."/>
            <person name="Li X."/>
            <person name="Hu B."/>
        </authorList>
    </citation>
    <scope>NUCLEOTIDE SEQUENCE [LARGE SCALE GENOMIC DNA]</scope>
    <source>
        <strain evidence="2">DSM 101947</strain>
    </source>
</reference>
<name>A0A2K8QL38_9GAMM</name>
<dbReference type="Proteomes" id="UP000231901">
    <property type="component" value="Chromosome"/>
</dbReference>
<proteinExistence type="predicted"/>
<organism evidence="1 2">
    <name type="scientific">Dickeya fangzhongdai</name>
    <dbReference type="NCBI Taxonomy" id="1778540"/>
    <lineage>
        <taxon>Bacteria</taxon>
        <taxon>Pseudomonadati</taxon>
        <taxon>Pseudomonadota</taxon>
        <taxon>Gammaproteobacteria</taxon>
        <taxon>Enterobacterales</taxon>
        <taxon>Pectobacteriaceae</taxon>
        <taxon>Dickeya</taxon>
    </lineage>
</organism>
<evidence type="ECO:0000313" key="1">
    <source>
        <dbReference type="EMBL" id="ATZ94112.1"/>
    </source>
</evidence>
<dbReference type="AlphaFoldDB" id="A0A2K8QL38"/>
<keyword evidence="2" id="KW-1185">Reference proteome</keyword>
<dbReference type="KEGG" id="dfn:CVE23_09150"/>
<gene>
    <name evidence="1" type="ORF">CVE23_09150</name>
</gene>
<accession>A0A2K8QL38</accession>